<evidence type="ECO:0000313" key="1">
    <source>
        <dbReference type="EMBL" id="KAJ5334973.1"/>
    </source>
</evidence>
<reference evidence="1" key="2">
    <citation type="journal article" date="2023" name="IMA Fungus">
        <title>Comparative genomic study of the Penicillium genus elucidates a diverse pangenome and 15 lateral gene transfer events.</title>
        <authorList>
            <person name="Petersen C."/>
            <person name="Sorensen T."/>
            <person name="Nielsen M.R."/>
            <person name="Sondergaard T.E."/>
            <person name="Sorensen J.L."/>
            <person name="Fitzpatrick D.A."/>
            <person name="Frisvad J.C."/>
            <person name="Nielsen K.L."/>
        </authorList>
    </citation>
    <scope>NUCLEOTIDE SEQUENCE</scope>
    <source>
        <strain evidence="1">IBT 35673</strain>
    </source>
</reference>
<dbReference type="AlphaFoldDB" id="A0A9W9QFB1"/>
<reference evidence="1" key="1">
    <citation type="submission" date="2022-12" db="EMBL/GenBank/DDBJ databases">
        <authorList>
            <person name="Petersen C."/>
        </authorList>
    </citation>
    <scope>NUCLEOTIDE SEQUENCE</scope>
    <source>
        <strain evidence="1">IBT 35673</strain>
    </source>
</reference>
<protein>
    <submittedName>
        <fullName evidence="1">Uncharacterized protein</fullName>
    </submittedName>
</protein>
<sequence>MYVNDNRWDNSYKYIWYSDNGPWSTRFTAWYTAGLLYRNEGQDVVNAKAAIENILTCQMTESYESAWYGTFKLSPDEPYPTPDSDLYPPEIYTTYDPNWREFIGTQLVQIVEEFSDLLGDSLVSRIEDTLELAAVGSMRRNGSFPEGDNLTPGYSNPAIMRAWYVSWIGERRKNQVSNKQMSF</sequence>
<dbReference type="PANTHER" id="PTHR40616:SF1">
    <property type="entry name" value="LINALOOL DEHYDRATASE_ISOMERASE DOMAIN-CONTAINING PROTEIN"/>
    <property type="match status" value="1"/>
</dbReference>
<evidence type="ECO:0000313" key="2">
    <source>
        <dbReference type="Proteomes" id="UP001147695"/>
    </source>
</evidence>
<proteinExistence type="predicted"/>
<name>A0A9W9QFB1_PENBR</name>
<accession>A0A9W9QFB1</accession>
<organism evidence="1 2">
    <name type="scientific">Penicillium brevicompactum</name>
    <dbReference type="NCBI Taxonomy" id="5074"/>
    <lineage>
        <taxon>Eukaryota</taxon>
        <taxon>Fungi</taxon>
        <taxon>Dikarya</taxon>
        <taxon>Ascomycota</taxon>
        <taxon>Pezizomycotina</taxon>
        <taxon>Eurotiomycetes</taxon>
        <taxon>Eurotiomycetidae</taxon>
        <taxon>Eurotiales</taxon>
        <taxon>Aspergillaceae</taxon>
        <taxon>Penicillium</taxon>
    </lineage>
</organism>
<dbReference type="PANTHER" id="PTHR40616">
    <property type="entry name" value="LINALOOL DEHYDRATASE_ISOMERASE DOMAIN-CONTAINING PROTEIN"/>
    <property type="match status" value="1"/>
</dbReference>
<gene>
    <name evidence="1" type="ORF">N7452_007376</name>
</gene>
<dbReference type="Proteomes" id="UP001147695">
    <property type="component" value="Unassembled WGS sequence"/>
</dbReference>
<dbReference type="EMBL" id="JAPZBQ010000004">
    <property type="protein sequence ID" value="KAJ5334973.1"/>
    <property type="molecule type" value="Genomic_DNA"/>
</dbReference>
<comment type="caution">
    <text evidence="1">The sequence shown here is derived from an EMBL/GenBank/DDBJ whole genome shotgun (WGS) entry which is preliminary data.</text>
</comment>